<dbReference type="PANTHER" id="PTHR11927">
    <property type="entry name" value="GALACTOSIDE 2-L-FUCOSYLTRANSFERASE"/>
    <property type="match status" value="1"/>
</dbReference>
<dbReference type="GO" id="GO:0005975">
    <property type="term" value="P:carbohydrate metabolic process"/>
    <property type="evidence" value="ECO:0007669"/>
    <property type="project" value="InterPro"/>
</dbReference>
<proteinExistence type="predicted"/>
<evidence type="ECO:0000256" key="2">
    <source>
        <dbReference type="ARBA" id="ARBA00022679"/>
    </source>
</evidence>
<sequence length="243" mass="27972">MTCFVQLQGGLGNQLFQVAAAWAHCKRNRLTLQISENTEGSRGTYWNSVLRQFAKHIGDRQQGPLWQEPRFAYTPIPREARNLSGYFQSSRYFAEYAEELRKLFDLSETVDYDLSDTVAVHIRLGDYFTRKNRSFHGIVTQGYYKRAIAKFPGKRILVFSDNLATCRTWPFLQGATFVDESDIVCLSLMSQVPNFIMSNSSFSWWGVFLGVPKRVISPAQWFGPSGPQDYQDIYEPSWEKMAV</sequence>
<dbReference type="AlphaFoldDB" id="A0A6C0E6F0"/>
<reference evidence="3" key="1">
    <citation type="journal article" date="2020" name="Nature">
        <title>Giant virus diversity and host interactions through global metagenomics.</title>
        <authorList>
            <person name="Schulz F."/>
            <person name="Roux S."/>
            <person name="Paez-Espino D."/>
            <person name="Jungbluth S."/>
            <person name="Walsh D.A."/>
            <person name="Denef V.J."/>
            <person name="McMahon K.D."/>
            <person name="Konstantinidis K.T."/>
            <person name="Eloe-Fadrosh E.A."/>
            <person name="Kyrpides N.C."/>
            <person name="Woyke T."/>
        </authorList>
    </citation>
    <scope>NUCLEOTIDE SEQUENCE</scope>
    <source>
        <strain evidence="3">GVMAG-M-3300023179-138</strain>
    </source>
</reference>
<dbReference type="GO" id="GO:0016020">
    <property type="term" value="C:membrane"/>
    <property type="evidence" value="ECO:0007669"/>
    <property type="project" value="InterPro"/>
</dbReference>
<evidence type="ECO:0000256" key="1">
    <source>
        <dbReference type="ARBA" id="ARBA00022676"/>
    </source>
</evidence>
<keyword evidence="1" id="KW-0328">Glycosyltransferase</keyword>
<evidence type="ECO:0008006" key="4">
    <source>
        <dbReference type="Google" id="ProtNLM"/>
    </source>
</evidence>
<dbReference type="PANTHER" id="PTHR11927:SF9">
    <property type="entry name" value="L-FUCOSYLTRANSFERASE"/>
    <property type="match status" value="1"/>
</dbReference>
<evidence type="ECO:0000313" key="3">
    <source>
        <dbReference type="EMBL" id="QHT24211.1"/>
    </source>
</evidence>
<dbReference type="Pfam" id="PF01531">
    <property type="entry name" value="Glyco_transf_11"/>
    <property type="match status" value="1"/>
</dbReference>
<dbReference type="EMBL" id="MN739743">
    <property type="protein sequence ID" value="QHT24211.1"/>
    <property type="molecule type" value="Genomic_DNA"/>
</dbReference>
<protein>
    <recommendedName>
        <fullName evidence="4">Glycosyltransferase</fullName>
    </recommendedName>
</protein>
<dbReference type="GO" id="GO:0008107">
    <property type="term" value="F:galactoside 2-alpha-L-fucosyltransferase activity"/>
    <property type="evidence" value="ECO:0007669"/>
    <property type="project" value="InterPro"/>
</dbReference>
<organism evidence="3">
    <name type="scientific">viral metagenome</name>
    <dbReference type="NCBI Taxonomy" id="1070528"/>
    <lineage>
        <taxon>unclassified sequences</taxon>
        <taxon>metagenomes</taxon>
        <taxon>organismal metagenomes</taxon>
    </lineage>
</organism>
<keyword evidence="2" id="KW-0808">Transferase</keyword>
<dbReference type="CDD" id="cd11301">
    <property type="entry name" value="Fut1_Fut2_like"/>
    <property type="match status" value="1"/>
</dbReference>
<dbReference type="InterPro" id="IPR002516">
    <property type="entry name" value="Glyco_trans_11"/>
</dbReference>
<name>A0A6C0E6F0_9ZZZZ</name>
<accession>A0A6C0E6F0</accession>